<keyword evidence="4 8" id="KW-0479">Metal-binding</keyword>
<evidence type="ECO:0000313" key="11">
    <source>
        <dbReference type="Proteomes" id="UP000321192"/>
    </source>
</evidence>
<dbReference type="EC" id="3.1.-.-" evidence="8"/>
<dbReference type="AlphaFoldDB" id="A0A5C7SVA8"/>
<comment type="caution">
    <text evidence="10">The sequence shown here is derived from an EMBL/GenBank/DDBJ whole genome shotgun (WGS) entry which is preliminary data.</text>
</comment>
<dbReference type="PANTHER" id="PTHR33653:SF1">
    <property type="entry name" value="RIBONUCLEASE VAPC2"/>
    <property type="match status" value="1"/>
</dbReference>
<dbReference type="GO" id="GO:0016787">
    <property type="term" value="F:hydrolase activity"/>
    <property type="evidence" value="ECO:0007669"/>
    <property type="project" value="UniProtKB-KW"/>
</dbReference>
<evidence type="ECO:0000256" key="8">
    <source>
        <dbReference type="HAMAP-Rule" id="MF_00265"/>
    </source>
</evidence>
<feature type="domain" description="PIN" evidence="9">
    <location>
        <begin position="5"/>
        <end position="124"/>
    </location>
</feature>
<dbReference type="Proteomes" id="UP000321192">
    <property type="component" value="Unassembled WGS sequence"/>
</dbReference>
<keyword evidence="8" id="KW-0800">Toxin</keyword>
<organism evidence="10 11">
    <name type="scientific">Thauera aminoaromatica</name>
    <dbReference type="NCBI Taxonomy" id="164330"/>
    <lineage>
        <taxon>Bacteria</taxon>
        <taxon>Pseudomonadati</taxon>
        <taxon>Pseudomonadota</taxon>
        <taxon>Betaproteobacteria</taxon>
        <taxon>Rhodocyclales</taxon>
        <taxon>Zoogloeaceae</taxon>
        <taxon>Thauera</taxon>
    </lineage>
</organism>
<accession>A0A5C7SVA8</accession>
<dbReference type="Pfam" id="PF01850">
    <property type="entry name" value="PIN"/>
    <property type="match status" value="1"/>
</dbReference>
<dbReference type="CDD" id="cd18748">
    <property type="entry name" value="PIN_VapC4-5_FitB-like"/>
    <property type="match status" value="1"/>
</dbReference>
<dbReference type="InterPro" id="IPR029060">
    <property type="entry name" value="PIN-like_dom_sf"/>
</dbReference>
<dbReference type="HAMAP" id="MF_00265">
    <property type="entry name" value="VapC_Nob1"/>
    <property type="match status" value="1"/>
</dbReference>
<gene>
    <name evidence="8" type="primary">vapC</name>
    <name evidence="10" type="ORF">E6Q80_06790</name>
</gene>
<dbReference type="EMBL" id="SSFD01000096">
    <property type="protein sequence ID" value="TXH86966.1"/>
    <property type="molecule type" value="Genomic_DNA"/>
</dbReference>
<evidence type="ECO:0000256" key="2">
    <source>
        <dbReference type="ARBA" id="ARBA00022649"/>
    </source>
</evidence>
<evidence type="ECO:0000256" key="3">
    <source>
        <dbReference type="ARBA" id="ARBA00022722"/>
    </source>
</evidence>
<dbReference type="SUPFAM" id="SSF88723">
    <property type="entry name" value="PIN domain-like"/>
    <property type="match status" value="1"/>
</dbReference>
<dbReference type="InterPro" id="IPR022907">
    <property type="entry name" value="VapC_family"/>
</dbReference>
<sequence length="138" mass="15331">MPARYLLDTNILSSLIKDPQGPVTKRLTQLDADAICTSIVVACELRYGAAKRGSVVLTQRVEDLLGAIEVMPFEGDADRQYGEIRATLERAGNTIGANDLLIAAHARTLDLTLVTHSLREFERLPGLRLEDWLERKDE</sequence>
<dbReference type="GO" id="GO:0090729">
    <property type="term" value="F:toxin activity"/>
    <property type="evidence" value="ECO:0007669"/>
    <property type="project" value="UniProtKB-KW"/>
</dbReference>
<dbReference type="InterPro" id="IPR002716">
    <property type="entry name" value="PIN_dom"/>
</dbReference>
<evidence type="ECO:0000256" key="7">
    <source>
        <dbReference type="ARBA" id="ARBA00038093"/>
    </source>
</evidence>
<evidence type="ECO:0000256" key="6">
    <source>
        <dbReference type="ARBA" id="ARBA00022842"/>
    </source>
</evidence>
<proteinExistence type="inferred from homology"/>
<name>A0A5C7SVA8_THASP</name>
<keyword evidence="6 8" id="KW-0460">Magnesium</keyword>
<comment type="similarity">
    <text evidence="7 8">Belongs to the PINc/VapC protein family.</text>
</comment>
<keyword evidence="3 8" id="KW-0540">Nuclease</keyword>
<evidence type="ECO:0000259" key="9">
    <source>
        <dbReference type="Pfam" id="PF01850"/>
    </source>
</evidence>
<comment type="function">
    <text evidence="8">Toxic component of a toxin-antitoxin (TA) system. An RNase.</text>
</comment>
<dbReference type="RefSeq" id="WP_276657808.1">
    <property type="nucleotide sequence ID" value="NZ_JAYRXT010000420.1"/>
</dbReference>
<dbReference type="PANTHER" id="PTHR33653">
    <property type="entry name" value="RIBONUCLEASE VAPC2"/>
    <property type="match status" value="1"/>
</dbReference>
<dbReference type="GO" id="GO:0000287">
    <property type="term" value="F:magnesium ion binding"/>
    <property type="evidence" value="ECO:0007669"/>
    <property type="project" value="UniProtKB-UniRule"/>
</dbReference>
<comment type="cofactor">
    <cofactor evidence="1 8">
        <name>Mg(2+)</name>
        <dbReference type="ChEBI" id="CHEBI:18420"/>
    </cofactor>
</comment>
<evidence type="ECO:0000313" key="10">
    <source>
        <dbReference type="EMBL" id="TXH86966.1"/>
    </source>
</evidence>
<feature type="binding site" evidence="8">
    <location>
        <position position="8"/>
    </location>
    <ligand>
        <name>Mg(2+)</name>
        <dbReference type="ChEBI" id="CHEBI:18420"/>
    </ligand>
</feature>
<protein>
    <recommendedName>
        <fullName evidence="8">Ribonuclease VapC</fullName>
        <shortName evidence="8">RNase VapC</shortName>
        <ecNumber evidence="8">3.1.-.-</ecNumber>
    </recommendedName>
    <alternativeName>
        <fullName evidence="8">Toxin VapC</fullName>
    </alternativeName>
</protein>
<dbReference type="Gene3D" id="3.40.50.1010">
    <property type="entry name" value="5'-nuclease"/>
    <property type="match status" value="1"/>
</dbReference>
<dbReference type="GO" id="GO:0004540">
    <property type="term" value="F:RNA nuclease activity"/>
    <property type="evidence" value="ECO:0007669"/>
    <property type="project" value="InterPro"/>
</dbReference>
<feature type="binding site" evidence="8">
    <location>
        <position position="99"/>
    </location>
    <ligand>
        <name>Mg(2+)</name>
        <dbReference type="ChEBI" id="CHEBI:18420"/>
    </ligand>
</feature>
<evidence type="ECO:0000256" key="4">
    <source>
        <dbReference type="ARBA" id="ARBA00022723"/>
    </source>
</evidence>
<dbReference type="InterPro" id="IPR050556">
    <property type="entry name" value="Type_II_TA_system_RNase"/>
</dbReference>
<keyword evidence="5 8" id="KW-0378">Hydrolase</keyword>
<keyword evidence="2 8" id="KW-1277">Toxin-antitoxin system</keyword>
<evidence type="ECO:0000256" key="5">
    <source>
        <dbReference type="ARBA" id="ARBA00022801"/>
    </source>
</evidence>
<reference evidence="10 11" key="1">
    <citation type="submission" date="2018-09" db="EMBL/GenBank/DDBJ databases">
        <title>Metagenome Assembled Genomes from an Advanced Water Purification Facility.</title>
        <authorList>
            <person name="Stamps B.W."/>
            <person name="Spear J.R."/>
        </authorList>
    </citation>
    <scope>NUCLEOTIDE SEQUENCE [LARGE SCALE GENOMIC DNA]</scope>
    <source>
        <strain evidence="10">Bin_27_1</strain>
    </source>
</reference>
<evidence type="ECO:0000256" key="1">
    <source>
        <dbReference type="ARBA" id="ARBA00001946"/>
    </source>
</evidence>